<keyword evidence="1" id="KW-1133">Transmembrane helix</keyword>
<evidence type="ECO:0000256" key="1">
    <source>
        <dbReference type="SAM" id="Phobius"/>
    </source>
</evidence>
<sequence length="151" mass="15670">MFPKHKLSHHAQRGSALIIGIFVLTVMFLVAASLIRIVGDADESVNMEVFGTRALFSANSGADAALAQLFPLSGSAATCSNVSSSWTPPSNAVGFHNCSVSISCNTASVGSVVQYRINSLAVCETGDCAGNSSSSTCLRVSRQVEVEARGN</sequence>
<name>A0ABQ2R5N6_9GAMM</name>
<keyword evidence="3" id="KW-1185">Reference proteome</keyword>
<dbReference type="EMBL" id="BMQX01000008">
    <property type="protein sequence ID" value="GGQ15107.1"/>
    <property type="molecule type" value="Genomic_DNA"/>
</dbReference>
<feature type="transmembrane region" description="Helical" evidence="1">
    <location>
        <begin position="16"/>
        <end position="38"/>
    </location>
</feature>
<protein>
    <submittedName>
        <fullName evidence="2">MSHA biogenesis protein MshP</fullName>
    </submittedName>
</protein>
<reference evidence="3" key="1">
    <citation type="journal article" date="2019" name="Int. J. Syst. Evol. Microbiol.">
        <title>The Global Catalogue of Microorganisms (GCM) 10K type strain sequencing project: providing services to taxonomists for standard genome sequencing and annotation.</title>
        <authorList>
            <consortium name="The Broad Institute Genomics Platform"/>
            <consortium name="The Broad Institute Genome Sequencing Center for Infectious Disease"/>
            <person name="Wu L."/>
            <person name="Ma J."/>
        </authorList>
    </citation>
    <scope>NUCLEOTIDE SEQUENCE [LARGE SCALE GENOMIC DNA]</scope>
    <source>
        <strain evidence="3">JCM 32306</strain>
    </source>
</reference>
<organism evidence="2 3">
    <name type="scientific">Shewanella litoralis</name>
    <dbReference type="NCBI Taxonomy" id="2282700"/>
    <lineage>
        <taxon>Bacteria</taxon>
        <taxon>Pseudomonadati</taxon>
        <taxon>Pseudomonadota</taxon>
        <taxon>Gammaproteobacteria</taxon>
        <taxon>Alteromonadales</taxon>
        <taxon>Shewanellaceae</taxon>
        <taxon>Shewanella</taxon>
    </lineage>
</organism>
<evidence type="ECO:0000313" key="3">
    <source>
        <dbReference type="Proteomes" id="UP000619118"/>
    </source>
</evidence>
<keyword evidence="1" id="KW-0472">Membrane</keyword>
<keyword evidence="1" id="KW-0812">Transmembrane</keyword>
<proteinExistence type="predicted"/>
<accession>A0ABQ2R5N6</accession>
<comment type="caution">
    <text evidence="2">The sequence shown here is derived from an EMBL/GenBank/DDBJ whole genome shotgun (WGS) entry which is preliminary data.</text>
</comment>
<dbReference type="RefSeq" id="WP_160053596.1">
    <property type="nucleotide sequence ID" value="NZ_BMQX01000008.1"/>
</dbReference>
<dbReference type="Proteomes" id="UP000619118">
    <property type="component" value="Unassembled WGS sequence"/>
</dbReference>
<evidence type="ECO:0000313" key="2">
    <source>
        <dbReference type="EMBL" id="GGQ15107.1"/>
    </source>
</evidence>
<gene>
    <name evidence="2" type="primary">mshP</name>
    <name evidence="2" type="ORF">GCM10009411_14460</name>
</gene>